<gene>
    <name evidence="1" type="ORF">M378DRAFT_157417</name>
</gene>
<sequence length="84" mass="10119">MRRPWHPENGDISLRPRTMFKGHDVQLDRRLENWHYQKIAWLRPRCLTELFGHGKIGHWHKTFRQAVWSRGGAGLTRLLDARHQ</sequence>
<accession>A0A0C2XJE5</accession>
<dbReference type="EMBL" id="KN818226">
    <property type="protein sequence ID" value="KIL69173.1"/>
    <property type="molecule type" value="Genomic_DNA"/>
</dbReference>
<proteinExistence type="predicted"/>
<feature type="non-terminal residue" evidence="1">
    <location>
        <position position="84"/>
    </location>
</feature>
<evidence type="ECO:0000313" key="1">
    <source>
        <dbReference type="EMBL" id="KIL69173.1"/>
    </source>
</evidence>
<dbReference type="HOGENOM" id="CLU_2533494_0_0_1"/>
<dbReference type="AlphaFoldDB" id="A0A0C2XJE5"/>
<dbReference type="Proteomes" id="UP000054549">
    <property type="component" value="Unassembled WGS sequence"/>
</dbReference>
<reference evidence="1 2" key="1">
    <citation type="submission" date="2014-04" db="EMBL/GenBank/DDBJ databases">
        <title>Evolutionary Origins and Diversification of the Mycorrhizal Mutualists.</title>
        <authorList>
            <consortium name="DOE Joint Genome Institute"/>
            <consortium name="Mycorrhizal Genomics Consortium"/>
            <person name="Kohler A."/>
            <person name="Kuo A."/>
            <person name="Nagy L.G."/>
            <person name="Floudas D."/>
            <person name="Copeland A."/>
            <person name="Barry K.W."/>
            <person name="Cichocki N."/>
            <person name="Veneault-Fourrey C."/>
            <person name="LaButti K."/>
            <person name="Lindquist E.A."/>
            <person name="Lipzen A."/>
            <person name="Lundell T."/>
            <person name="Morin E."/>
            <person name="Murat C."/>
            <person name="Riley R."/>
            <person name="Ohm R."/>
            <person name="Sun H."/>
            <person name="Tunlid A."/>
            <person name="Henrissat B."/>
            <person name="Grigoriev I.V."/>
            <person name="Hibbett D.S."/>
            <person name="Martin F."/>
        </authorList>
    </citation>
    <scope>NUCLEOTIDE SEQUENCE [LARGE SCALE GENOMIC DNA]</scope>
    <source>
        <strain evidence="1 2">Koide BX008</strain>
    </source>
</reference>
<keyword evidence="2" id="KW-1185">Reference proteome</keyword>
<protein>
    <submittedName>
        <fullName evidence="1">Uncharacterized protein</fullName>
    </submittedName>
</protein>
<evidence type="ECO:0000313" key="2">
    <source>
        <dbReference type="Proteomes" id="UP000054549"/>
    </source>
</evidence>
<name>A0A0C2XJE5_AMAMK</name>
<dbReference type="InParanoid" id="A0A0C2XJE5"/>
<organism evidence="1 2">
    <name type="scientific">Amanita muscaria (strain Koide BX008)</name>
    <dbReference type="NCBI Taxonomy" id="946122"/>
    <lineage>
        <taxon>Eukaryota</taxon>
        <taxon>Fungi</taxon>
        <taxon>Dikarya</taxon>
        <taxon>Basidiomycota</taxon>
        <taxon>Agaricomycotina</taxon>
        <taxon>Agaricomycetes</taxon>
        <taxon>Agaricomycetidae</taxon>
        <taxon>Agaricales</taxon>
        <taxon>Pluteineae</taxon>
        <taxon>Amanitaceae</taxon>
        <taxon>Amanita</taxon>
    </lineage>
</organism>